<dbReference type="Proteomes" id="UP001162483">
    <property type="component" value="Unassembled WGS sequence"/>
</dbReference>
<evidence type="ECO:0000313" key="1">
    <source>
        <dbReference type="EMBL" id="CAI9624462.1"/>
    </source>
</evidence>
<organism evidence="1 2">
    <name type="scientific">Staurois parvus</name>
    <dbReference type="NCBI Taxonomy" id="386267"/>
    <lineage>
        <taxon>Eukaryota</taxon>
        <taxon>Metazoa</taxon>
        <taxon>Chordata</taxon>
        <taxon>Craniata</taxon>
        <taxon>Vertebrata</taxon>
        <taxon>Euteleostomi</taxon>
        <taxon>Amphibia</taxon>
        <taxon>Batrachia</taxon>
        <taxon>Anura</taxon>
        <taxon>Neobatrachia</taxon>
        <taxon>Ranoidea</taxon>
        <taxon>Ranidae</taxon>
        <taxon>Staurois</taxon>
    </lineage>
</organism>
<name>A0ABN9HRR2_9NEOB</name>
<keyword evidence="2" id="KW-1185">Reference proteome</keyword>
<proteinExistence type="predicted"/>
<accession>A0ABN9HRR2</accession>
<reference evidence="1" key="1">
    <citation type="submission" date="2023-05" db="EMBL/GenBank/DDBJ databases">
        <authorList>
            <person name="Stuckert A."/>
        </authorList>
    </citation>
    <scope>NUCLEOTIDE SEQUENCE</scope>
</reference>
<protein>
    <submittedName>
        <fullName evidence="1">Uncharacterized protein</fullName>
    </submittedName>
</protein>
<dbReference type="EMBL" id="CATNWA010021920">
    <property type="protein sequence ID" value="CAI9624462.1"/>
    <property type="molecule type" value="Genomic_DNA"/>
</dbReference>
<evidence type="ECO:0000313" key="2">
    <source>
        <dbReference type="Proteomes" id="UP001162483"/>
    </source>
</evidence>
<comment type="caution">
    <text evidence="1">The sequence shown here is derived from an EMBL/GenBank/DDBJ whole genome shotgun (WGS) entry which is preliminary data.</text>
</comment>
<gene>
    <name evidence="1" type="ORF">SPARVUS_LOCUS16655501</name>
</gene>
<sequence length="65" mass="7387">MPTAHVREVLRFVNGPVVFWDLSRVPEDYRERGGQLPLPIAKAIAWKCERVLVKFGYPLPKGANP</sequence>